<keyword evidence="4" id="KW-1185">Reference proteome</keyword>
<organism evidence="3 4">
    <name type="scientific">Trichogramma brassicae</name>
    <dbReference type="NCBI Taxonomy" id="86971"/>
    <lineage>
        <taxon>Eukaryota</taxon>
        <taxon>Metazoa</taxon>
        <taxon>Ecdysozoa</taxon>
        <taxon>Arthropoda</taxon>
        <taxon>Hexapoda</taxon>
        <taxon>Insecta</taxon>
        <taxon>Pterygota</taxon>
        <taxon>Neoptera</taxon>
        <taxon>Endopterygota</taxon>
        <taxon>Hymenoptera</taxon>
        <taxon>Apocrita</taxon>
        <taxon>Proctotrupomorpha</taxon>
        <taxon>Chalcidoidea</taxon>
        <taxon>Trichogrammatidae</taxon>
        <taxon>Trichogramma</taxon>
    </lineage>
</organism>
<dbReference type="GO" id="GO:0003824">
    <property type="term" value="F:catalytic activity"/>
    <property type="evidence" value="ECO:0007669"/>
    <property type="project" value="InterPro"/>
</dbReference>
<gene>
    <name evidence="3" type="ORF">TBRA_LOCUS8579</name>
</gene>
<feature type="domain" description="Endonuclease/exonuclease/phosphatase" evidence="2">
    <location>
        <begin position="265"/>
        <end position="383"/>
    </location>
</feature>
<dbReference type="InterPro" id="IPR036691">
    <property type="entry name" value="Endo/exonu/phosph_ase_sf"/>
</dbReference>
<dbReference type="InterPro" id="IPR005135">
    <property type="entry name" value="Endo/exonuclease/phosphatase"/>
</dbReference>
<dbReference type="SUPFAM" id="SSF56219">
    <property type="entry name" value="DNase I-like"/>
    <property type="match status" value="1"/>
</dbReference>
<evidence type="ECO:0000313" key="3">
    <source>
        <dbReference type="EMBL" id="CAB0036726.1"/>
    </source>
</evidence>
<feature type="region of interest" description="Disordered" evidence="1">
    <location>
        <begin position="151"/>
        <end position="181"/>
    </location>
</feature>
<dbReference type="CDD" id="cd09077">
    <property type="entry name" value="R1-I-EN"/>
    <property type="match status" value="1"/>
</dbReference>
<dbReference type="Pfam" id="PF14529">
    <property type="entry name" value="Exo_endo_phos_2"/>
    <property type="match status" value="1"/>
</dbReference>
<protein>
    <recommendedName>
        <fullName evidence="2">Endonuclease/exonuclease/phosphatase domain-containing protein</fullName>
    </recommendedName>
</protein>
<evidence type="ECO:0000256" key="1">
    <source>
        <dbReference type="SAM" id="MobiDB-lite"/>
    </source>
</evidence>
<dbReference type="Proteomes" id="UP000479190">
    <property type="component" value="Unassembled WGS sequence"/>
</dbReference>
<dbReference type="PANTHER" id="PTHR19446">
    <property type="entry name" value="REVERSE TRANSCRIPTASES"/>
    <property type="match status" value="1"/>
</dbReference>
<evidence type="ECO:0000313" key="4">
    <source>
        <dbReference type="Proteomes" id="UP000479190"/>
    </source>
</evidence>
<dbReference type="Gene3D" id="3.60.10.10">
    <property type="entry name" value="Endonuclease/exonuclease/phosphatase"/>
    <property type="match status" value="1"/>
</dbReference>
<evidence type="ECO:0000259" key="2">
    <source>
        <dbReference type="Pfam" id="PF14529"/>
    </source>
</evidence>
<dbReference type="EMBL" id="CADCXV010000827">
    <property type="protein sequence ID" value="CAB0036726.1"/>
    <property type="molecule type" value="Genomic_DNA"/>
</dbReference>
<reference evidence="3 4" key="1">
    <citation type="submission" date="2020-02" db="EMBL/GenBank/DDBJ databases">
        <authorList>
            <person name="Ferguson B K."/>
        </authorList>
    </citation>
    <scope>NUCLEOTIDE SEQUENCE [LARGE SCALE GENOMIC DNA]</scope>
</reference>
<proteinExistence type="predicted"/>
<dbReference type="OrthoDB" id="7697131at2759"/>
<name>A0A6H5IQ04_9HYME</name>
<sequence length="738" mass="82075">MRLNVHSLSTKSIVQRCTSAQADSHQMCALYRGHTIDLKKMFRAFGDPHLVWSPFTEETFTVVKGRRGWHRDPHQAEEVKRGLQPLRPRQRKVHLRLDAIVVKSAGTTTYADILRRLYAEPALQETVGKSVQCIRRSASGAMVLQLRKGMQSASTPGTEPPLAHLAIRPRPRSGTSMSAQPRKRSARLFVTSWAQPTWIKMCQTVRELGINVAIVCDQYKILGPHYEWIADSNRQAAIWVRGGLPVQDRPSRPLPFFTCARVSNVYIFSVYASPRLSNAEFSALLTNVGEEAQGKRPLITAGDFNVWSTEWGSSKTKLRGVIFLDALSALDVVLLNTGHTPTFTGPQGSTIIDLSFASDSLTPRMTGWRVERGVFTNSDHRPITFNLSVHRSSAGPRRRWSARTLDKEAFSERLSSVRIPHATPSTRRTWWLPSSPPLPKPAACRYPAGARGRAMEDARLADFAIAKGQLRATIDESKRRCWSALCDEVDRDAWGRPYIAVMSHLRGPRTMLPREPSLVQRTVATLFPTVTEALIRPPARPAGAVIPGVTLGELRGAYTRIQDGAAPGLDGVPNRALKLAVALRPDAFLQVYSACLSGDVFPSPWKRQRLVLLSKAGRPPDAPSSYRPLCMLNMAGKILKRIICRRLELYTEVLDGFSDHQHGFRRGRSTIDAIESVTAAREVVGGAVGVLSRRHRRRSKRIQLGAVEYYPRRARANSHARVPAEDHLQLLSSQSAGI</sequence>
<accession>A0A6H5IQ04</accession>
<dbReference type="AlphaFoldDB" id="A0A6H5IQ04"/>